<accession>A0A1H6FFZ9</accession>
<dbReference type="Proteomes" id="UP000236724">
    <property type="component" value="Unassembled WGS sequence"/>
</dbReference>
<evidence type="ECO:0008006" key="4">
    <source>
        <dbReference type="Google" id="ProtNLM"/>
    </source>
</evidence>
<evidence type="ECO:0000313" key="3">
    <source>
        <dbReference type="Proteomes" id="UP000236724"/>
    </source>
</evidence>
<dbReference type="InterPro" id="IPR018708">
    <property type="entry name" value="DUF2225"/>
</dbReference>
<evidence type="ECO:0000313" key="2">
    <source>
        <dbReference type="EMBL" id="SEH08573.1"/>
    </source>
</evidence>
<dbReference type="RefSeq" id="WP_103922099.1">
    <property type="nucleotide sequence ID" value="NZ_FMSV02000553.1"/>
</dbReference>
<dbReference type="EMBL" id="FMSV02000553">
    <property type="protein sequence ID" value="SEH08573.1"/>
    <property type="molecule type" value="Genomic_DNA"/>
</dbReference>
<dbReference type="Pfam" id="PF09986">
    <property type="entry name" value="DUF2225"/>
    <property type="match status" value="1"/>
</dbReference>
<organism evidence="2 3">
    <name type="scientific">Candidatus Venteria ishoeyi</name>
    <dbReference type="NCBI Taxonomy" id="1899563"/>
    <lineage>
        <taxon>Bacteria</taxon>
        <taxon>Pseudomonadati</taxon>
        <taxon>Pseudomonadota</taxon>
        <taxon>Gammaproteobacteria</taxon>
        <taxon>Thiotrichales</taxon>
        <taxon>Thiotrichaceae</taxon>
        <taxon>Venteria</taxon>
    </lineage>
</organism>
<keyword evidence="1" id="KW-0732">Signal</keyword>
<protein>
    <recommendedName>
        <fullName evidence="4">Tetratricopeptide repeat protein</fullName>
    </recommendedName>
</protein>
<keyword evidence="3" id="KW-1185">Reference proteome</keyword>
<dbReference type="AlphaFoldDB" id="A0A1H6FFZ9"/>
<feature type="signal peptide" evidence="1">
    <location>
        <begin position="1"/>
        <end position="18"/>
    </location>
</feature>
<reference evidence="2 3" key="1">
    <citation type="submission" date="2016-10" db="EMBL/GenBank/DDBJ databases">
        <authorList>
            <person name="de Groot N.N."/>
        </authorList>
    </citation>
    <scope>NUCLEOTIDE SEQUENCE [LARGE SCALE GENOMIC DNA]</scope>
    <source>
        <strain evidence="2">MBHS1</strain>
    </source>
</reference>
<feature type="chain" id="PRO_5014848033" description="Tetratricopeptide repeat protein" evidence="1">
    <location>
        <begin position="19"/>
        <end position="242"/>
    </location>
</feature>
<name>A0A1H6FFZ9_9GAMM</name>
<gene>
    <name evidence="2" type="ORF">MBHS_04465</name>
</gene>
<evidence type="ECO:0000256" key="1">
    <source>
        <dbReference type="SAM" id="SignalP"/>
    </source>
</evidence>
<proteinExistence type="predicted"/>
<sequence>MIKLIFTILMSLPLAVCATTWGSSEVVDPIFEDKKCSVHKPSSWGSYIYRWPSKYDQVFWPITEKYGIWHCKESGFTAFIGDFENISPIEVERIKAYLKANPPKNSDIETKLVLLEQIYALREKDSTFKNKLIRTLARWYQEIGNIDKANAYRKTALIDIEKQLSKSLPEIQRLEYLYLAMNYSMQAGDQKKGGEYREKLESALSSVTDTDKNTKGYSEYLKELMPASKFITSGGTIDPELP</sequence>
<dbReference type="OrthoDB" id="6402298at2"/>